<dbReference type="Pfam" id="PF00089">
    <property type="entry name" value="Trypsin"/>
    <property type="match status" value="1"/>
</dbReference>
<sequence>MKTALIFTVLIACLIQAGRANEACSPLSVSLSEPDFRAPGRRLSEEWCREYNWERKCSSGQDVEINEHPYLGAIAYRKENGDLIFACAATLISPKFAVTAGHCLRSINGMTPEFVRFGNKNITSETVIDAKIDRKIFHPQYTHPKRKNDIGLLEFENRLPVNKAVTPACLWSQEIGSDAAKVSAWATTRGNKSPDVLRTMTVQIMDSESCEKAAIPYFNRHFRKLEGYLCVNDSSDPNEYFSEGSSGAPIVVSAPVAEGEDMSYVKAFATFGSLYRLGGITFYTKIPNYIDWIEQQVWGITLF</sequence>
<dbReference type="EMBL" id="OU963907">
    <property type="protein sequence ID" value="CAH0399369.1"/>
    <property type="molecule type" value="Genomic_DNA"/>
</dbReference>
<keyword evidence="1" id="KW-0732">Signal</keyword>
<protein>
    <recommendedName>
        <fullName evidence="2">Peptidase S1 domain-containing protein</fullName>
    </recommendedName>
</protein>
<dbReference type="Proteomes" id="UP001153292">
    <property type="component" value="Chromosome 14"/>
</dbReference>
<feature type="domain" description="Peptidase S1" evidence="2">
    <location>
        <begin position="57"/>
        <end position="298"/>
    </location>
</feature>
<dbReference type="SUPFAM" id="SSF50494">
    <property type="entry name" value="Trypsin-like serine proteases"/>
    <property type="match status" value="1"/>
</dbReference>
<dbReference type="InterPro" id="IPR009003">
    <property type="entry name" value="Peptidase_S1_PA"/>
</dbReference>
<dbReference type="PANTHER" id="PTHR24260:SF147">
    <property type="entry name" value="EG:BACR7A4.3 PROTEIN-RELATED"/>
    <property type="match status" value="1"/>
</dbReference>
<evidence type="ECO:0000259" key="2">
    <source>
        <dbReference type="PROSITE" id="PS50240"/>
    </source>
</evidence>
<gene>
    <name evidence="3" type="ORF">CHILSU_LOCUS2510</name>
</gene>
<dbReference type="PROSITE" id="PS50240">
    <property type="entry name" value="TRYPSIN_DOM"/>
    <property type="match status" value="1"/>
</dbReference>
<feature type="signal peptide" evidence="1">
    <location>
        <begin position="1"/>
        <end position="20"/>
    </location>
</feature>
<dbReference type="InterPro" id="IPR043504">
    <property type="entry name" value="Peptidase_S1_PA_chymotrypsin"/>
</dbReference>
<evidence type="ECO:0000313" key="3">
    <source>
        <dbReference type="EMBL" id="CAH0399369.1"/>
    </source>
</evidence>
<dbReference type="InterPro" id="IPR018114">
    <property type="entry name" value="TRYPSIN_HIS"/>
</dbReference>
<dbReference type="Gene3D" id="2.40.10.10">
    <property type="entry name" value="Trypsin-like serine proteases"/>
    <property type="match status" value="1"/>
</dbReference>
<feature type="chain" id="PRO_5046373726" description="Peptidase S1 domain-containing protein" evidence="1">
    <location>
        <begin position="21"/>
        <end position="303"/>
    </location>
</feature>
<dbReference type="PROSITE" id="PS00134">
    <property type="entry name" value="TRYPSIN_HIS"/>
    <property type="match status" value="1"/>
</dbReference>
<dbReference type="InterPro" id="IPR001254">
    <property type="entry name" value="Trypsin_dom"/>
</dbReference>
<evidence type="ECO:0000256" key="1">
    <source>
        <dbReference type="SAM" id="SignalP"/>
    </source>
</evidence>
<evidence type="ECO:0000313" key="4">
    <source>
        <dbReference type="Proteomes" id="UP001153292"/>
    </source>
</evidence>
<dbReference type="PANTHER" id="PTHR24260">
    <property type="match status" value="1"/>
</dbReference>
<keyword evidence="4" id="KW-1185">Reference proteome</keyword>
<accession>A0ABN8B0W4</accession>
<dbReference type="InterPro" id="IPR051333">
    <property type="entry name" value="CLIP_Serine_Protease"/>
</dbReference>
<dbReference type="SMART" id="SM00020">
    <property type="entry name" value="Tryp_SPc"/>
    <property type="match status" value="1"/>
</dbReference>
<organism evidence="3 4">
    <name type="scientific">Chilo suppressalis</name>
    <name type="common">Asiatic rice borer moth</name>
    <dbReference type="NCBI Taxonomy" id="168631"/>
    <lineage>
        <taxon>Eukaryota</taxon>
        <taxon>Metazoa</taxon>
        <taxon>Ecdysozoa</taxon>
        <taxon>Arthropoda</taxon>
        <taxon>Hexapoda</taxon>
        <taxon>Insecta</taxon>
        <taxon>Pterygota</taxon>
        <taxon>Neoptera</taxon>
        <taxon>Endopterygota</taxon>
        <taxon>Lepidoptera</taxon>
        <taxon>Glossata</taxon>
        <taxon>Ditrysia</taxon>
        <taxon>Pyraloidea</taxon>
        <taxon>Crambidae</taxon>
        <taxon>Crambinae</taxon>
        <taxon>Chilo</taxon>
    </lineage>
</organism>
<proteinExistence type="predicted"/>
<name>A0ABN8B0W4_CHISP</name>
<reference evidence="3" key="1">
    <citation type="submission" date="2021-12" db="EMBL/GenBank/DDBJ databases">
        <authorList>
            <person name="King R."/>
        </authorList>
    </citation>
    <scope>NUCLEOTIDE SEQUENCE</scope>
</reference>